<proteinExistence type="predicted"/>
<evidence type="ECO:0000313" key="4">
    <source>
        <dbReference type="EMBL" id="DAE05400.1"/>
    </source>
</evidence>
<dbReference type="Gene3D" id="3.30.420.280">
    <property type="match status" value="1"/>
</dbReference>
<feature type="domain" description="Phage terminase large subunit N-terminal" evidence="2">
    <location>
        <begin position="158"/>
        <end position="359"/>
    </location>
</feature>
<feature type="domain" description="Phage terminase large subunit C-terminal" evidence="3">
    <location>
        <begin position="393"/>
        <end position="533"/>
    </location>
</feature>
<sequence>MAKRLTDKEKKEIIAYYIECQNLRETARKYNVSPDTVKRLTKENKEVEQNLSQKKEENTKNVLNELDKTKDKRIKLLNKMIDKMEEKVDKIDMFTNVKDLATAYGIIVDKDMKFLELTKEKQEKEKQIIRIPASDMSSAFIDLNRDIDNRGHLEYWLDGGRASLKSSFCGEKIPELLENNPNMCALCIRTVGNTLKDSVYAQIQWGIDKLSETYPGLIDDYSFKISPMEITKRSTGQKIYFRGTDDPGKIKSIKPPKGMYIGIIWYEEFDQIQGMNTVRKINQSVIRGGNDFIEFYTFNTPASRQHFVNKEKRIPKPNRLLHHSDYRTSPKEWIGQAFIDEAEYTKETAPIIYENEYLGLETGDGGSVFENLELREITDEEISHFDRLYKGIDWGWYPDPFAYNNMHFDMARRTLYIFDELRCNKTSNQDTWKKLQEKGVTNSDLITADSAENKSIGDYKSYGAFIRGAEKGPGSVEYSMKWLAGLIKIVIDPKRCPNTAIEFSEYELERDKDGNVITGYPDKNNHHIDAVRYRT</sequence>
<dbReference type="InterPro" id="IPR052380">
    <property type="entry name" value="Viral_DNA_packaging_terminase"/>
</dbReference>
<protein>
    <submittedName>
        <fullName evidence="4">Terminase large subunit</fullName>
    </submittedName>
</protein>
<dbReference type="EMBL" id="BK015410">
    <property type="protein sequence ID" value="DAE05400.1"/>
    <property type="molecule type" value="Genomic_DNA"/>
</dbReference>
<feature type="coiled-coil region" evidence="1">
    <location>
        <begin position="37"/>
        <end position="72"/>
    </location>
</feature>
<dbReference type="InterPro" id="IPR035412">
    <property type="entry name" value="Terminase_L_N"/>
</dbReference>
<evidence type="ECO:0000256" key="1">
    <source>
        <dbReference type="SAM" id="Coils"/>
    </source>
</evidence>
<organism evidence="4">
    <name type="scientific">Siphoviridae sp. ctMkg9</name>
    <dbReference type="NCBI Taxonomy" id="2825463"/>
    <lineage>
        <taxon>Viruses</taxon>
        <taxon>Duplodnaviria</taxon>
        <taxon>Heunggongvirae</taxon>
        <taxon>Uroviricota</taxon>
        <taxon>Caudoviricetes</taxon>
    </lineage>
</organism>
<dbReference type="Gene3D" id="1.10.10.60">
    <property type="entry name" value="Homeodomain-like"/>
    <property type="match status" value="1"/>
</dbReference>
<keyword evidence="1" id="KW-0175">Coiled coil</keyword>
<name>A0A8S5PFG2_9CAUD</name>
<reference evidence="4" key="1">
    <citation type="journal article" date="2021" name="Proc. Natl. Acad. Sci. U.S.A.">
        <title>A Catalog of Tens of Thousands of Viruses from Human Metagenomes Reveals Hidden Associations with Chronic Diseases.</title>
        <authorList>
            <person name="Tisza M.J."/>
            <person name="Buck C.B."/>
        </authorList>
    </citation>
    <scope>NUCLEOTIDE SEQUENCE</scope>
    <source>
        <strain evidence="4">CtMkg9</strain>
    </source>
</reference>
<dbReference type="InterPro" id="IPR027417">
    <property type="entry name" value="P-loop_NTPase"/>
</dbReference>
<dbReference type="Pfam" id="PF04466">
    <property type="entry name" value="Terminase_3"/>
    <property type="match status" value="1"/>
</dbReference>
<dbReference type="InterPro" id="IPR013324">
    <property type="entry name" value="RNA_pol_sigma_r3/r4-like"/>
</dbReference>
<dbReference type="Pfam" id="PF17288">
    <property type="entry name" value="Terminase_3C"/>
    <property type="match status" value="1"/>
</dbReference>
<dbReference type="Gene3D" id="3.40.50.300">
    <property type="entry name" value="P-loop containing nucleotide triphosphate hydrolases"/>
    <property type="match status" value="1"/>
</dbReference>
<dbReference type="PANTHER" id="PTHR39184:SF1">
    <property type="entry name" value="PBSX PHAGE TERMINASE LARGE SUBUNIT"/>
    <property type="match status" value="1"/>
</dbReference>
<dbReference type="PANTHER" id="PTHR39184">
    <property type="match status" value="1"/>
</dbReference>
<dbReference type="SUPFAM" id="SSF88659">
    <property type="entry name" value="Sigma3 and sigma4 domains of RNA polymerase sigma factors"/>
    <property type="match status" value="1"/>
</dbReference>
<evidence type="ECO:0000259" key="2">
    <source>
        <dbReference type="Pfam" id="PF04466"/>
    </source>
</evidence>
<evidence type="ECO:0000259" key="3">
    <source>
        <dbReference type="Pfam" id="PF17288"/>
    </source>
</evidence>
<dbReference type="InterPro" id="IPR035413">
    <property type="entry name" value="Terminase_L_C"/>
</dbReference>
<accession>A0A8S5PFG2</accession>